<name>A0A1S2LC59_9BACI</name>
<sequence>MRKMDGEEFDQLVRFFDGMATTSWLSSIHLKLKQFIGSWEGKVVLDVGCGTGRFLLKGIDEAKQVIGIDLSQEMVKASEDLFLSQGCKNKSSFIVADACELPFSEGEFDITVSTCVLFLLPEPEVAMDEMIRVTKKDGVIAMLNPSLKMSQEEAKRYCEQHGITGFEQKTLLQWSKISTSRHRYSTDELSQYFTQKGAREIKNIELLDNLAIITVAKF</sequence>
<evidence type="ECO:0000313" key="2">
    <source>
        <dbReference type="EMBL" id="OIJ09840.1"/>
    </source>
</evidence>
<dbReference type="CDD" id="cd02440">
    <property type="entry name" value="AdoMet_MTases"/>
    <property type="match status" value="1"/>
</dbReference>
<dbReference type="Pfam" id="PF13847">
    <property type="entry name" value="Methyltransf_31"/>
    <property type="match status" value="1"/>
</dbReference>
<dbReference type="InterPro" id="IPR029063">
    <property type="entry name" value="SAM-dependent_MTases_sf"/>
</dbReference>
<dbReference type="EMBL" id="MLQQ01000042">
    <property type="protein sequence ID" value="OIJ09840.1"/>
    <property type="molecule type" value="Genomic_DNA"/>
</dbReference>
<evidence type="ECO:0000259" key="1">
    <source>
        <dbReference type="Pfam" id="PF13847"/>
    </source>
</evidence>
<protein>
    <submittedName>
        <fullName evidence="2">SAM-dependent methyltransferase</fullName>
    </submittedName>
</protein>
<dbReference type="RefSeq" id="WP_071314228.1">
    <property type="nucleotide sequence ID" value="NZ_MLQQ01000042.1"/>
</dbReference>
<dbReference type="Proteomes" id="UP000180098">
    <property type="component" value="Unassembled WGS sequence"/>
</dbReference>
<evidence type="ECO:0000313" key="3">
    <source>
        <dbReference type="Proteomes" id="UP000180098"/>
    </source>
</evidence>
<gene>
    <name evidence="2" type="ORF">BKP35_15255</name>
</gene>
<dbReference type="AlphaFoldDB" id="A0A1S2LC59"/>
<keyword evidence="3" id="KW-1185">Reference proteome</keyword>
<proteinExistence type="predicted"/>
<organism evidence="2 3">
    <name type="scientific">Anaerobacillus arseniciselenatis</name>
    <dbReference type="NCBI Taxonomy" id="85682"/>
    <lineage>
        <taxon>Bacteria</taxon>
        <taxon>Bacillati</taxon>
        <taxon>Bacillota</taxon>
        <taxon>Bacilli</taxon>
        <taxon>Bacillales</taxon>
        <taxon>Bacillaceae</taxon>
        <taxon>Anaerobacillus</taxon>
    </lineage>
</organism>
<keyword evidence="2" id="KW-0808">Transferase</keyword>
<keyword evidence="2" id="KW-0489">Methyltransferase</keyword>
<comment type="caution">
    <text evidence="2">The sequence shown here is derived from an EMBL/GenBank/DDBJ whole genome shotgun (WGS) entry which is preliminary data.</text>
</comment>
<feature type="domain" description="Methyltransferase" evidence="1">
    <location>
        <begin position="41"/>
        <end position="171"/>
    </location>
</feature>
<dbReference type="PANTHER" id="PTHR43591:SF110">
    <property type="entry name" value="RHODANESE DOMAIN-CONTAINING PROTEIN"/>
    <property type="match status" value="1"/>
</dbReference>
<dbReference type="Gene3D" id="3.40.50.150">
    <property type="entry name" value="Vaccinia Virus protein VP39"/>
    <property type="match status" value="1"/>
</dbReference>
<dbReference type="OrthoDB" id="9808140at2"/>
<dbReference type="GO" id="GO:0008168">
    <property type="term" value="F:methyltransferase activity"/>
    <property type="evidence" value="ECO:0007669"/>
    <property type="project" value="UniProtKB-KW"/>
</dbReference>
<dbReference type="SUPFAM" id="SSF53335">
    <property type="entry name" value="S-adenosyl-L-methionine-dependent methyltransferases"/>
    <property type="match status" value="1"/>
</dbReference>
<dbReference type="PANTHER" id="PTHR43591">
    <property type="entry name" value="METHYLTRANSFERASE"/>
    <property type="match status" value="1"/>
</dbReference>
<dbReference type="GO" id="GO:0032259">
    <property type="term" value="P:methylation"/>
    <property type="evidence" value="ECO:0007669"/>
    <property type="project" value="UniProtKB-KW"/>
</dbReference>
<reference evidence="2 3" key="1">
    <citation type="submission" date="2016-10" db="EMBL/GenBank/DDBJ databases">
        <title>Draft genome sequences of four alkaliphilic bacteria belonging to the Anaerobacillus genus.</title>
        <authorList>
            <person name="Bassil N.M."/>
            <person name="Lloyd J.R."/>
        </authorList>
    </citation>
    <scope>NUCLEOTIDE SEQUENCE [LARGE SCALE GENOMIC DNA]</scope>
    <source>
        <strain evidence="2 3">DSM 15340</strain>
    </source>
</reference>
<dbReference type="InterPro" id="IPR025714">
    <property type="entry name" value="Methyltranfer_dom"/>
</dbReference>
<accession>A0A1S2LC59</accession>